<evidence type="ECO:0000256" key="2">
    <source>
        <dbReference type="ARBA" id="ARBA00022723"/>
    </source>
</evidence>
<proteinExistence type="predicted"/>
<feature type="domain" description="Cytochrome c" evidence="5">
    <location>
        <begin position="49"/>
        <end position="150"/>
    </location>
</feature>
<organism evidence="6 7">
    <name type="scientific">Hymenobacter arizonensis</name>
    <name type="common">Siccationidurans arizonensis</name>
    <dbReference type="NCBI Taxonomy" id="1227077"/>
    <lineage>
        <taxon>Bacteria</taxon>
        <taxon>Pseudomonadati</taxon>
        <taxon>Bacteroidota</taxon>
        <taxon>Cytophagia</taxon>
        <taxon>Cytophagales</taxon>
        <taxon>Hymenobacteraceae</taxon>
        <taxon>Hymenobacter</taxon>
    </lineage>
</organism>
<dbReference type="AlphaFoldDB" id="A0A1I5TNN4"/>
<protein>
    <submittedName>
        <fullName evidence="6">Cytochrome c</fullName>
    </submittedName>
</protein>
<dbReference type="GO" id="GO:0009055">
    <property type="term" value="F:electron transfer activity"/>
    <property type="evidence" value="ECO:0007669"/>
    <property type="project" value="InterPro"/>
</dbReference>
<dbReference type="Gene3D" id="1.10.760.10">
    <property type="entry name" value="Cytochrome c-like domain"/>
    <property type="match status" value="2"/>
</dbReference>
<evidence type="ECO:0000259" key="5">
    <source>
        <dbReference type="PROSITE" id="PS51007"/>
    </source>
</evidence>
<keyword evidence="2 4" id="KW-0479">Metal-binding</keyword>
<dbReference type="PANTHER" id="PTHR35008">
    <property type="entry name" value="BLL4482 PROTEIN-RELATED"/>
    <property type="match status" value="1"/>
</dbReference>
<dbReference type="InterPro" id="IPR009056">
    <property type="entry name" value="Cyt_c-like_dom"/>
</dbReference>
<dbReference type="EMBL" id="FOXS01000001">
    <property type="protein sequence ID" value="SFP83936.1"/>
    <property type="molecule type" value="Genomic_DNA"/>
</dbReference>
<dbReference type="Pfam" id="PF13442">
    <property type="entry name" value="Cytochrome_CBB3"/>
    <property type="match status" value="1"/>
</dbReference>
<evidence type="ECO:0000256" key="1">
    <source>
        <dbReference type="ARBA" id="ARBA00022617"/>
    </source>
</evidence>
<dbReference type="GO" id="GO:0020037">
    <property type="term" value="F:heme binding"/>
    <property type="evidence" value="ECO:0007669"/>
    <property type="project" value="InterPro"/>
</dbReference>
<gene>
    <name evidence="6" type="ORF">SAMN04515668_0521</name>
</gene>
<evidence type="ECO:0000256" key="3">
    <source>
        <dbReference type="ARBA" id="ARBA00023004"/>
    </source>
</evidence>
<evidence type="ECO:0000313" key="7">
    <source>
        <dbReference type="Proteomes" id="UP000199029"/>
    </source>
</evidence>
<dbReference type="GO" id="GO:0046872">
    <property type="term" value="F:metal ion binding"/>
    <property type="evidence" value="ECO:0007669"/>
    <property type="project" value="UniProtKB-KW"/>
</dbReference>
<name>A0A1I5TNN4_HYMAR</name>
<dbReference type="PROSITE" id="PS51007">
    <property type="entry name" value="CYTC"/>
    <property type="match status" value="2"/>
</dbReference>
<evidence type="ECO:0000313" key="6">
    <source>
        <dbReference type="EMBL" id="SFP83936.1"/>
    </source>
</evidence>
<dbReference type="STRING" id="1227077.SAMN04515668_0521"/>
<dbReference type="OrthoDB" id="9809720at2"/>
<accession>A0A1I5TNN4</accession>
<sequence length="322" mass="34578">MKKSLRILGYVVGLLVLAVAGFATYVAARGIPNYDLQPAPLAAIEATPGRVELGEKLVLASCADCHRNAKTNSLSGQQLMDLTPDFGKVYSANITQDKTHGIGNWSDAQLVSLLRTGVGPNGRFRVIMPNFVHMSDEDMASVVAFLRSDNALVRATPTPSHAQEPSFLLKALTNTVMKPTPAPTAPIAAPPATNAVAYGNYLVVGRYKCYECHSKDFGTNNSLEPARSEGYLGGGNALLNMQGETVLSRNITSEPETGIGDWTEAQFAQAVKFGMTPHGPLAYPMPKYSRLTDEEVHALYAYLQTVPKIKNATPEDGVVAVR</sequence>
<dbReference type="InterPro" id="IPR036909">
    <property type="entry name" value="Cyt_c-like_dom_sf"/>
</dbReference>
<dbReference type="Proteomes" id="UP000199029">
    <property type="component" value="Unassembled WGS sequence"/>
</dbReference>
<dbReference type="PANTHER" id="PTHR35008:SF4">
    <property type="entry name" value="BLL4482 PROTEIN"/>
    <property type="match status" value="1"/>
</dbReference>
<keyword evidence="7" id="KW-1185">Reference proteome</keyword>
<keyword evidence="3 4" id="KW-0408">Iron</keyword>
<dbReference type="RefSeq" id="WP_092668643.1">
    <property type="nucleotide sequence ID" value="NZ_FOXS01000001.1"/>
</dbReference>
<keyword evidence="1 4" id="KW-0349">Heme</keyword>
<evidence type="ECO:0000256" key="4">
    <source>
        <dbReference type="PROSITE-ProRule" id="PRU00433"/>
    </source>
</evidence>
<dbReference type="InterPro" id="IPR051459">
    <property type="entry name" value="Cytochrome_c-type_DH"/>
</dbReference>
<dbReference type="SUPFAM" id="SSF46626">
    <property type="entry name" value="Cytochrome c"/>
    <property type="match status" value="2"/>
</dbReference>
<feature type="domain" description="Cytochrome c" evidence="5">
    <location>
        <begin position="194"/>
        <end position="307"/>
    </location>
</feature>
<reference evidence="7" key="1">
    <citation type="submission" date="2016-10" db="EMBL/GenBank/DDBJ databases">
        <authorList>
            <person name="Varghese N."/>
            <person name="Submissions S."/>
        </authorList>
    </citation>
    <scope>NUCLEOTIDE SEQUENCE [LARGE SCALE GENOMIC DNA]</scope>
    <source>
        <strain evidence="7">OR362-8,ATCC BAA-1266,JCM 13504</strain>
    </source>
</reference>